<dbReference type="PANTHER" id="PTHR43252">
    <property type="entry name" value="TRANSCRIPTIONAL REGULATOR YQJI"/>
    <property type="match status" value="1"/>
</dbReference>
<reference evidence="2 3" key="1">
    <citation type="journal article" date="2013" name="ISME J.">
        <title>A metabolic model for members of the genus Tetrasphaera involved in enhanced biological phosphorus removal.</title>
        <authorList>
            <person name="Kristiansen R."/>
            <person name="Nguyen H.T.T."/>
            <person name="Saunders A.M."/>
            <person name="Nielsen J.L."/>
            <person name="Wimmer R."/>
            <person name="Le V.Q."/>
            <person name="McIlroy S.J."/>
            <person name="Petrovski S."/>
            <person name="Seviour R.J."/>
            <person name="Calteau A."/>
            <person name="Nielsen K.L."/>
            <person name="Nielsen P.H."/>
        </authorList>
    </citation>
    <scope>NUCLEOTIDE SEQUENCE [LARGE SCALE GENOMIC DNA]</scope>
    <source>
        <strain evidence="2 3">Lp2</strain>
    </source>
</reference>
<dbReference type="PANTHER" id="PTHR43252:SF2">
    <property type="entry name" value="TRANSCRIPTION REGULATOR, PADR-LIKE FAMILY"/>
    <property type="match status" value="1"/>
</dbReference>
<sequence>MRSAILSLLADGPANGYGLMKGIEERSGGIWRPSPGSVYPTLQQLTDEGLLEEVTTDGRAEHRLTDAGRNHVEEHREALDAAWAQLDESADEHVAFLQSMRKLVGVLKQLARDGSPEQRAAATAKVDALRKELYLLLAED</sequence>
<dbReference type="EMBL" id="CAIZ01000012">
    <property type="protein sequence ID" value="CCH68656.1"/>
    <property type="molecule type" value="Genomic_DNA"/>
</dbReference>
<dbReference type="STRING" id="1193181.BN10_1090009"/>
<dbReference type="AlphaFoldDB" id="N0DZ72"/>
<dbReference type="InterPro" id="IPR036390">
    <property type="entry name" value="WH_DNA-bd_sf"/>
</dbReference>
<gene>
    <name evidence="2" type="ORF">BN10_1090009</name>
</gene>
<dbReference type="InterPro" id="IPR036388">
    <property type="entry name" value="WH-like_DNA-bd_sf"/>
</dbReference>
<feature type="domain" description="Transcription regulator PadR N-terminal" evidence="1">
    <location>
        <begin position="5"/>
        <end position="73"/>
    </location>
</feature>
<dbReference type="SUPFAM" id="SSF46785">
    <property type="entry name" value="Winged helix' DNA-binding domain"/>
    <property type="match status" value="1"/>
</dbReference>
<dbReference type="Pfam" id="PF03551">
    <property type="entry name" value="PadR"/>
    <property type="match status" value="1"/>
</dbReference>
<dbReference type="InterPro" id="IPR005149">
    <property type="entry name" value="Tscrpt_reg_PadR_N"/>
</dbReference>
<dbReference type="Gene3D" id="1.10.10.10">
    <property type="entry name" value="Winged helix-like DNA-binding domain superfamily/Winged helix DNA-binding domain"/>
    <property type="match status" value="1"/>
</dbReference>
<proteinExistence type="predicted"/>
<organism evidence="2 3">
    <name type="scientific">Phycicoccus elongatus Lp2</name>
    <dbReference type="NCBI Taxonomy" id="1193181"/>
    <lineage>
        <taxon>Bacteria</taxon>
        <taxon>Bacillati</taxon>
        <taxon>Actinomycetota</taxon>
        <taxon>Actinomycetes</taxon>
        <taxon>Micrococcales</taxon>
        <taxon>Intrasporangiaceae</taxon>
        <taxon>Phycicoccus</taxon>
    </lineage>
</organism>
<comment type="caution">
    <text evidence="2">The sequence shown here is derived from an EMBL/GenBank/DDBJ whole genome shotgun (WGS) entry which is preliminary data.</text>
</comment>
<dbReference type="OrthoDB" id="1683430at2"/>
<accession>N0DZ72</accession>
<dbReference type="eggNOG" id="COG1695">
    <property type="taxonomic scope" value="Bacteria"/>
</dbReference>
<evidence type="ECO:0000313" key="2">
    <source>
        <dbReference type="EMBL" id="CCH68656.1"/>
    </source>
</evidence>
<dbReference type="HOGENOM" id="CLU_063440_1_2_11"/>
<name>N0DZ72_9MICO</name>
<evidence type="ECO:0000259" key="1">
    <source>
        <dbReference type="Pfam" id="PF03551"/>
    </source>
</evidence>
<evidence type="ECO:0000313" key="3">
    <source>
        <dbReference type="Proteomes" id="UP000013167"/>
    </source>
</evidence>
<dbReference type="Proteomes" id="UP000013167">
    <property type="component" value="Unassembled WGS sequence"/>
</dbReference>
<protein>
    <submittedName>
        <fullName evidence="2">Putative transcriptional regulator</fullName>
    </submittedName>
</protein>
<keyword evidence="3" id="KW-1185">Reference proteome</keyword>